<evidence type="ECO:0000256" key="4">
    <source>
        <dbReference type="ARBA" id="ARBA00024226"/>
    </source>
</evidence>
<evidence type="ECO:0000259" key="7">
    <source>
        <dbReference type="Pfam" id="PF00171"/>
    </source>
</evidence>
<dbReference type="InterPro" id="IPR012394">
    <property type="entry name" value="Aldehyde_DH_NAD(P)"/>
</dbReference>
<dbReference type="Proteomes" id="UP000324897">
    <property type="component" value="Unassembled WGS sequence"/>
</dbReference>
<dbReference type="EMBL" id="RWGY01000031">
    <property type="protein sequence ID" value="TVU15039.1"/>
    <property type="molecule type" value="Genomic_DNA"/>
</dbReference>
<comment type="caution">
    <text evidence="8">The sequence shown here is derived from an EMBL/GenBank/DDBJ whole genome shotgun (WGS) entry which is preliminary data.</text>
</comment>
<evidence type="ECO:0000256" key="1">
    <source>
        <dbReference type="ARBA" id="ARBA00009986"/>
    </source>
</evidence>
<dbReference type="Gramene" id="TVU15039">
    <property type="protein sequence ID" value="TVU15039"/>
    <property type="gene ID" value="EJB05_38539"/>
</dbReference>
<reference evidence="8 9" key="1">
    <citation type="journal article" date="2019" name="Sci. Rep.">
        <title>A high-quality genome of Eragrostis curvula grass provides insights into Poaceae evolution and supports new strategies to enhance forage quality.</title>
        <authorList>
            <person name="Carballo J."/>
            <person name="Santos B.A.C.M."/>
            <person name="Zappacosta D."/>
            <person name="Garbus I."/>
            <person name="Selva J.P."/>
            <person name="Gallo C.A."/>
            <person name="Diaz A."/>
            <person name="Albertini E."/>
            <person name="Caccamo M."/>
            <person name="Echenique V."/>
        </authorList>
    </citation>
    <scope>NUCLEOTIDE SEQUENCE [LARGE SCALE GENOMIC DNA]</scope>
    <source>
        <strain evidence="9">cv. Victoria</strain>
        <tissue evidence="8">Leaf</tissue>
    </source>
</reference>
<dbReference type="Gene3D" id="3.40.309.10">
    <property type="entry name" value="Aldehyde Dehydrogenase, Chain A, domain 2"/>
    <property type="match status" value="1"/>
</dbReference>
<dbReference type="SUPFAM" id="SSF53720">
    <property type="entry name" value="ALDH-like"/>
    <property type="match status" value="1"/>
</dbReference>
<dbReference type="FunFam" id="3.40.309.10:FF:000003">
    <property type="entry name" value="Aldehyde dehydrogenase"/>
    <property type="match status" value="1"/>
</dbReference>
<evidence type="ECO:0000256" key="3">
    <source>
        <dbReference type="ARBA" id="ARBA00023027"/>
    </source>
</evidence>
<comment type="similarity">
    <text evidence="1">Belongs to the aldehyde dehydrogenase family.</text>
</comment>
<dbReference type="PIRSF" id="PIRSF036492">
    <property type="entry name" value="ALDH"/>
    <property type="match status" value="1"/>
</dbReference>
<dbReference type="InterPro" id="IPR016162">
    <property type="entry name" value="Ald_DH_N"/>
</dbReference>
<dbReference type="InterPro" id="IPR015590">
    <property type="entry name" value="Aldehyde_DH_dom"/>
</dbReference>
<dbReference type="AlphaFoldDB" id="A0A5J9TUJ9"/>
<dbReference type="EC" id="1.2.1.3" evidence="4"/>
<dbReference type="InterPro" id="IPR016163">
    <property type="entry name" value="Ald_DH_C"/>
</dbReference>
<dbReference type="PANTHER" id="PTHR43570:SF17">
    <property type="entry name" value="ALDEHYDE DEHYDROGENASE FAMILY 3 MEMBER F1"/>
    <property type="match status" value="1"/>
</dbReference>
<dbReference type="FunFam" id="3.40.605.10:FF:000004">
    <property type="entry name" value="Aldehyde dehydrogenase"/>
    <property type="match status" value="1"/>
</dbReference>
<feature type="domain" description="Aldehyde dehydrogenase" evidence="7">
    <location>
        <begin position="61"/>
        <end position="482"/>
    </location>
</feature>
<feature type="active site" evidence="6">
    <location>
        <position position="298"/>
    </location>
</feature>
<sequence>MGHQDHSFSCAIHPSSLHIHSAFTLQSELELELERRARKLYEQGGQRTMAVAGLGETVCELRQAYESGKTRSLAWRQAQLRGLLRFLKEEEEAAFAALREDLGKHRAEAYRDEVGLLVKSANEALRQLGKWTTPERVWIPLVAFPATAQIVPEPLGVILVFSCWNVPLGLSLEPLIGAIAAGNAVAVKPSELSPCTAKFIGDNIGRYVDASAVKVVQGGAEVGEQLMEHRWDKVLFTGSPRIGRAVMAAASRHLTPVALELGGKCPCIFDMMGSARELQIAVNRIIGAKWSSCAGQACLAIDYVLVEERYLPILLKVLKSTLKRFFSDPDHMARIVNARHFERLSNLLKDKAVAPSILHGGSMDAKDLYIEPTILLNPPLDSAIMTEEIFGPLLPIITLKKIEDSVAFVRAMPKPLAIYAFTGDAALRRRIVEETSSGTVVFNDALVQYAIDALPFGGVGQSGFGQYHGKYSFEMFSHKKAVMKRGYLIELTLRYPPWNERKINLMRRLYRFDYVGFVLSFLGLRR</sequence>
<dbReference type="Gene3D" id="3.40.605.10">
    <property type="entry name" value="Aldehyde Dehydrogenase, Chain A, domain 1"/>
    <property type="match status" value="1"/>
</dbReference>
<evidence type="ECO:0000256" key="5">
    <source>
        <dbReference type="ARBA" id="ARBA00049194"/>
    </source>
</evidence>
<keyword evidence="9" id="KW-1185">Reference proteome</keyword>
<dbReference type="Pfam" id="PF00171">
    <property type="entry name" value="Aldedh"/>
    <property type="match status" value="1"/>
</dbReference>
<evidence type="ECO:0000313" key="8">
    <source>
        <dbReference type="EMBL" id="TVU15039.1"/>
    </source>
</evidence>
<comment type="catalytic activity">
    <reaction evidence="5">
        <text>an aldehyde + NAD(+) + H2O = a carboxylate + NADH + 2 H(+)</text>
        <dbReference type="Rhea" id="RHEA:16185"/>
        <dbReference type="ChEBI" id="CHEBI:15377"/>
        <dbReference type="ChEBI" id="CHEBI:15378"/>
        <dbReference type="ChEBI" id="CHEBI:17478"/>
        <dbReference type="ChEBI" id="CHEBI:29067"/>
        <dbReference type="ChEBI" id="CHEBI:57540"/>
        <dbReference type="ChEBI" id="CHEBI:57945"/>
        <dbReference type="EC" id="1.2.1.3"/>
    </reaction>
</comment>
<organism evidence="8 9">
    <name type="scientific">Eragrostis curvula</name>
    <name type="common">weeping love grass</name>
    <dbReference type="NCBI Taxonomy" id="38414"/>
    <lineage>
        <taxon>Eukaryota</taxon>
        <taxon>Viridiplantae</taxon>
        <taxon>Streptophyta</taxon>
        <taxon>Embryophyta</taxon>
        <taxon>Tracheophyta</taxon>
        <taxon>Spermatophyta</taxon>
        <taxon>Magnoliopsida</taxon>
        <taxon>Liliopsida</taxon>
        <taxon>Poales</taxon>
        <taxon>Poaceae</taxon>
        <taxon>PACMAD clade</taxon>
        <taxon>Chloridoideae</taxon>
        <taxon>Eragrostideae</taxon>
        <taxon>Eragrostidinae</taxon>
        <taxon>Eragrostis</taxon>
    </lineage>
</organism>
<proteinExistence type="inferred from homology"/>
<dbReference type="PANTHER" id="PTHR43570">
    <property type="entry name" value="ALDEHYDE DEHYDROGENASE"/>
    <property type="match status" value="1"/>
</dbReference>
<evidence type="ECO:0000256" key="2">
    <source>
        <dbReference type="ARBA" id="ARBA00023002"/>
    </source>
</evidence>
<dbReference type="GO" id="GO:0005737">
    <property type="term" value="C:cytoplasm"/>
    <property type="evidence" value="ECO:0007669"/>
    <property type="project" value="TreeGrafter"/>
</dbReference>
<dbReference type="GO" id="GO:0006081">
    <property type="term" value="P:aldehyde metabolic process"/>
    <property type="evidence" value="ECO:0007669"/>
    <property type="project" value="InterPro"/>
</dbReference>
<feature type="non-terminal residue" evidence="8">
    <location>
        <position position="1"/>
    </location>
</feature>
<keyword evidence="2" id="KW-0560">Oxidoreductase</keyword>
<dbReference type="InterPro" id="IPR016161">
    <property type="entry name" value="Ald_DH/histidinol_DH"/>
</dbReference>
<evidence type="ECO:0000256" key="6">
    <source>
        <dbReference type="PIRSR" id="PIRSR036492-1"/>
    </source>
</evidence>
<gene>
    <name evidence="8" type="ORF">EJB05_38539</name>
</gene>
<dbReference type="GO" id="GO:0009737">
    <property type="term" value="P:response to abscisic acid"/>
    <property type="evidence" value="ECO:0007669"/>
    <property type="project" value="UniProtKB-ARBA"/>
</dbReference>
<accession>A0A5J9TUJ9</accession>
<name>A0A5J9TUJ9_9POAL</name>
<protein>
    <recommendedName>
        <fullName evidence="4">aldehyde dehydrogenase (NAD(+))</fullName>
        <ecNumber evidence="4">1.2.1.3</ecNumber>
    </recommendedName>
</protein>
<evidence type="ECO:0000313" key="9">
    <source>
        <dbReference type="Proteomes" id="UP000324897"/>
    </source>
</evidence>
<dbReference type="OrthoDB" id="440325at2759"/>
<feature type="active site" evidence="6">
    <location>
        <position position="260"/>
    </location>
</feature>
<dbReference type="GO" id="GO:0004029">
    <property type="term" value="F:aldehyde dehydrogenase (NAD+) activity"/>
    <property type="evidence" value="ECO:0007669"/>
    <property type="project" value="UniProtKB-EC"/>
</dbReference>
<keyword evidence="3" id="KW-0520">NAD</keyword>